<reference evidence="1 2" key="1">
    <citation type="journal article" date="2022" name="New Phytol.">
        <title>Ecological generalism drives hyperdiversity of secondary metabolite gene clusters in xylarialean endophytes.</title>
        <authorList>
            <person name="Franco M.E.E."/>
            <person name="Wisecaver J.H."/>
            <person name="Arnold A.E."/>
            <person name="Ju Y.M."/>
            <person name="Slot J.C."/>
            <person name="Ahrendt S."/>
            <person name="Moore L.P."/>
            <person name="Eastman K.E."/>
            <person name="Scott K."/>
            <person name="Konkel Z."/>
            <person name="Mondo S.J."/>
            <person name="Kuo A."/>
            <person name="Hayes R.D."/>
            <person name="Haridas S."/>
            <person name="Andreopoulos B."/>
            <person name="Riley R."/>
            <person name="LaButti K."/>
            <person name="Pangilinan J."/>
            <person name="Lipzen A."/>
            <person name="Amirebrahimi M."/>
            <person name="Yan J."/>
            <person name="Adam C."/>
            <person name="Keymanesh K."/>
            <person name="Ng V."/>
            <person name="Louie K."/>
            <person name="Northen T."/>
            <person name="Drula E."/>
            <person name="Henrissat B."/>
            <person name="Hsieh H.M."/>
            <person name="Youens-Clark K."/>
            <person name="Lutzoni F."/>
            <person name="Miadlikowska J."/>
            <person name="Eastwood D.C."/>
            <person name="Hamelin R.C."/>
            <person name="Grigoriev I.V."/>
            <person name="U'Ren J.M."/>
        </authorList>
    </citation>
    <scope>NUCLEOTIDE SEQUENCE [LARGE SCALE GENOMIC DNA]</scope>
    <source>
        <strain evidence="1 2">ER1909</strain>
    </source>
</reference>
<gene>
    <name evidence="1" type="ORF">F4821DRAFT_172226</name>
</gene>
<dbReference type="EMBL" id="MU394285">
    <property type="protein sequence ID" value="KAI6091737.1"/>
    <property type="molecule type" value="Genomic_DNA"/>
</dbReference>
<accession>A0ACC0DHC1</accession>
<evidence type="ECO:0000313" key="2">
    <source>
        <dbReference type="Proteomes" id="UP001497680"/>
    </source>
</evidence>
<dbReference type="Proteomes" id="UP001497680">
    <property type="component" value="Unassembled WGS sequence"/>
</dbReference>
<evidence type="ECO:0000313" key="1">
    <source>
        <dbReference type="EMBL" id="KAI6091737.1"/>
    </source>
</evidence>
<name>A0ACC0DHC1_9PEZI</name>
<protein>
    <submittedName>
        <fullName evidence="1">MFS general substrate transporter</fullName>
    </submittedName>
</protein>
<organism evidence="1 2">
    <name type="scientific">Hypoxylon rubiginosum</name>
    <dbReference type="NCBI Taxonomy" id="110542"/>
    <lineage>
        <taxon>Eukaryota</taxon>
        <taxon>Fungi</taxon>
        <taxon>Dikarya</taxon>
        <taxon>Ascomycota</taxon>
        <taxon>Pezizomycotina</taxon>
        <taxon>Sordariomycetes</taxon>
        <taxon>Xylariomycetidae</taxon>
        <taxon>Xylariales</taxon>
        <taxon>Hypoxylaceae</taxon>
        <taxon>Hypoxylon</taxon>
    </lineage>
</organism>
<proteinExistence type="predicted"/>
<sequence length="566" mass="61464">MERDGSISTAELGEKSESPRAATADVEAASQKHDAQPAVIEGDQQAATSGAGKKPFSFYASLLCLTLIALIVTWDTTALSVAIPVIAEQLHATTLEAFFASIAFTLAVAISQPLYLSISDAVGRKIPLYFAMVLFTVGSILFAVAQSITVVIVGRLIQGLGGGGLDILQEIIIVDMTSLKERPMYLAIMALPIAVGSIMGPIIGALLCQFATWRWLGWINLPFIGPAIPLAIIFMRLRPIDLDLKTKLRRLDWGGMFLFTVGATCVSLPISWADALYPWSSWRTFLPLIIGVIAFVAFGFYEARPVQPMLPYRLFKNRTAVVSIIGGAIHGLLLFSILLYYPLFFQAVYLQTPLESAVSILPACIVSVAFSVFAPVCVEYTRRYTLLLHSGWIILALFSGLWCTVDQSSSKAVRDTFLVFIGIGLGIVFTTIPFPLQASVEKADDGGRIVGLLVITRFLGGLLGLAICSVVFNSGFAQQIAAFGPLPTEVSQLSDPRQAVGFIPTLRTLDLDADTMRQLTEAYRIPFRNVWIVLVSISGVGLVTSLLTKQLNLEVEDLGRQRFDDS</sequence>
<keyword evidence="2" id="KW-1185">Reference proteome</keyword>
<comment type="caution">
    <text evidence="1">The sequence shown here is derived from an EMBL/GenBank/DDBJ whole genome shotgun (WGS) entry which is preliminary data.</text>
</comment>